<feature type="compositionally biased region" description="Low complexity" evidence="1">
    <location>
        <begin position="183"/>
        <end position="209"/>
    </location>
</feature>
<accession>A0ABN9UQ69</accession>
<name>A0ABN9UQ69_9DINO</name>
<comment type="caution">
    <text evidence="2">The sequence shown here is derived from an EMBL/GenBank/DDBJ whole genome shotgun (WGS) entry which is preliminary data.</text>
</comment>
<proteinExistence type="predicted"/>
<evidence type="ECO:0000256" key="1">
    <source>
        <dbReference type="SAM" id="MobiDB-lite"/>
    </source>
</evidence>
<organism evidence="2 3">
    <name type="scientific">Prorocentrum cordatum</name>
    <dbReference type="NCBI Taxonomy" id="2364126"/>
    <lineage>
        <taxon>Eukaryota</taxon>
        <taxon>Sar</taxon>
        <taxon>Alveolata</taxon>
        <taxon>Dinophyceae</taxon>
        <taxon>Prorocentrales</taxon>
        <taxon>Prorocentraceae</taxon>
        <taxon>Prorocentrum</taxon>
    </lineage>
</organism>
<dbReference type="Proteomes" id="UP001189429">
    <property type="component" value="Unassembled WGS sequence"/>
</dbReference>
<feature type="region of interest" description="Disordered" evidence="1">
    <location>
        <begin position="162"/>
        <end position="226"/>
    </location>
</feature>
<dbReference type="EMBL" id="CAUYUJ010016113">
    <property type="protein sequence ID" value="CAK0861978.1"/>
    <property type="molecule type" value="Genomic_DNA"/>
</dbReference>
<gene>
    <name evidence="2" type="ORF">PCOR1329_LOCUS50504</name>
</gene>
<sequence length="260" mass="26858">PKGPPSLTDQQIKAFASRDSAAYEAVAPTLSQSSRDCTQRQRGLLSGDPAVVSPFSQREHDLLQNKVGKAQKKYDKAAASVQSAAQWAAQCGMELGSLRPQQTEAAARAAAALAQLGTQLSPDSSILNPCGTLLQRSKALGATELEANLASMASELQALQEELESKGRGSARLAEAQAGGGATQSATDAASQPASAALAAPAAQATPPGHVREPSPPADVGVAERTARDWAARNEVKLLESVRNADGTDHDMDLGEGIDL</sequence>
<feature type="non-terminal residue" evidence="2">
    <location>
        <position position="1"/>
    </location>
</feature>
<evidence type="ECO:0000313" key="3">
    <source>
        <dbReference type="Proteomes" id="UP001189429"/>
    </source>
</evidence>
<protein>
    <submittedName>
        <fullName evidence="2">Uncharacterized protein</fullName>
    </submittedName>
</protein>
<evidence type="ECO:0000313" key="2">
    <source>
        <dbReference type="EMBL" id="CAK0861978.1"/>
    </source>
</evidence>
<keyword evidence="3" id="KW-1185">Reference proteome</keyword>
<reference evidence="2" key="1">
    <citation type="submission" date="2023-10" db="EMBL/GenBank/DDBJ databases">
        <authorList>
            <person name="Chen Y."/>
            <person name="Shah S."/>
            <person name="Dougan E. K."/>
            <person name="Thang M."/>
            <person name="Chan C."/>
        </authorList>
    </citation>
    <scope>NUCLEOTIDE SEQUENCE [LARGE SCALE GENOMIC DNA]</scope>
</reference>